<evidence type="ECO:0000313" key="2">
    <source>
        <dbReference type="EMBL" id="AHH13180.1"/>
    </source>
</evidence>
<geneLocation type="plasmid" evidence="2">
    <name>unnamed</name>
</geneLocation>
<protein>
    <submittedName>
        <fullName evidence="2">Variable outer membrane protein</fullName>
    </submittedName>
</protein>
<keyword evidence="2" id="KW-0614">Plasmid</keyword>
<dbReference type="AlphaFoldDB" id="W5T1Q6"/>
<sequence>MKINANDTPISPVQSTPKATTIPCNDFIIYIYP</sequence>
<feature type="region of interest" description="Disordered" evidence="1">
    <location>
        <begin position="1"/>
        <end position="20"/>
    </location>
</feature>
<evidence type="ECO:0000256" key="1">
    <source>
        <dbReference type="SAM" id="MobiDB-lite"/>
    </source>
</evidence>
<name>W5T1Q6_BORHE</name>
<gene>
    <name evidence="2" type="ORF">BHO_0013602</name>
</gene>
<accession>W5T1Q6</accession>
<organism evidence="2">
    <name type="scientific">Borrelia hermsii YBT</name>
    <dbReference type="NCBI Taxonomy" id="1313295"/>
    <lineage>
        <taxon>Bacteria</taxon>
        <taxon>Pseudomonadati</taxon>
        <taxon>Spirochaetota</taxon>
        <taxon>Spirochaetia</taxon>
        <taxon>Spirochaetales</taxon>
        <taxon>Borreliaceae</taxon>
        <taxon>Borrelia</taxon>
    </lineage>
</organism>
<reference evidence="2" key="1">
    <citation type="submission" date="2013-04" db="EMBL/GenBank/DDBJ databases">
        <title>Comparative Genomics of Relapsing Fever Spirochetes.</title>
        <authorList>
            <person name="Schwan T.G."/>
            <person name="Raffel S.J."/>
            <person name="Porcella S.F."/>
            <person name="Martens C.A."/>
            <person name="Bruno D.P."/>
            <person name="Ricklefs S.M."/>
            <person name="Barbian K.B."/>
        </authorList>
    </citation>
    <scope>NUCLEOTIDE SEQUENCE</scope>
    <source>
        <strain evidence="2">YBT</strain>
        <plasmid evidence="2">unnamed</plasmid>
    </source>
</reference>
<dbReference type="HOGENOM" id="CLU_3380841_0_0_12"/>
<proteinExistence type="predicted"/>
<dbReference type="EMBL" id="CP005713">
    <property type="protein sequence ID" value="AHH13180.1"/>
    <property type="molecule type" value="Genomic_DNA"/>
</dbReference>